<name>A0A1F6TZM2_9PROT</name>
<sequence>MKPDYHRYRPLPLWRLILLASLTGGMAEIVWVSLYAAFTSLTAATVAREVTASLLPAFAAGATGVWLGIVIHMLLAVALGYGFVYVLWNPFARPQGMVATLAAAVLTLAVVWSMNFFVVLPVLNLVFITLMPYPVTFASKMLFALAMAVTLVWPELRRRVHESARATPLAG</sequence>
<keyword evidence="1" id="KW-0812">Transmembrane</keyword>
<evidence type="ECO:0000313" key="2">
    <source>
        <dbReference type="EMBL" id="OGI50541.1"/>
    </source>
</evidence>
<organism evidence="2 3">
    <name type="scientific">Candidatus Muproteobacteria bacterium RIFCSPLOWO2_01_FULL_60_18</name>
    <dbReference type="NCBI Taxonomy" id="1817768"/>
    <lineage>
        <taxon>Bacteria</taxon>
        <taxon>Pseudomonadati</taxon>
        <taxon>Pseudomonadota</taxon>
        <taxon>Candidatus Muproteobacteria</taxon>
    </lineage>
</organism>
<dbReference type="Proteomes" id="UP000179037">
    <property type="component" value="Unassembled WGS sequence"/>
</dbReference>
<feature type="transmembrane region" description="Helical" evidence="1">
    <location>
        <begin position="12"/>
        <end position="38"/>
    </location>
</feature>
<accession>A0A1F6TZM2</accession>
<feature type="transmembrane region" description="Helical" evidence="1">
    <location>
        <begin position="58"/>
        <end position="88"/>
    </location>
</feature>
<dbReference type="AlphaFoldDB" id="A0A1F6TZM2"/>
<feature type="transmembrane region" description="Helical" evidence="1">
    <location>
        <begin position="100"/>
        <end position="127"/>
    </location>
</feature>
<evidence type="ECO:0000256" key="1">
    <source>
        <dbReference type="SAM" id="Phobius"/>
    </source>
</evidence>
<reference evidence="2 3" key="1">
    <citation type="journal article" date="2016" name="Nat. Commun.">
        <title>Thousands of microbial genomes shed light on interconnected biogeochemical processes in an aquifer system.</title>
        <authorList>
            <person name="Anantharaman K."/>
            <person name="Brown C.T."/>
            <person name="Hug L.A."/>
            <person name="Sharon I."/>
            <person name="Castelle C.J."/>
            <person name="Probst A.J."/>
            <person name="Thomas B.C."/>
            <person name="Singh A."/>
            <person name="Wilkins M.J."/>
            <person name="Karaoz U."/>
            <person name="Brodie E.L."/>
            <person name="Williams K.H."/>
            <person name="Hubbard S.S."/>
            <person name="Banfield J.F."/>
        </authorList>
    </citation>
    <scope>NUCLEOTIDE SEQUENCE [LARGE SCALE GENOMIC DNA]</scope>
</reference>
<evidence type="ECO:0000313" key="3">
    <source>
        <dbReference type="Proteomes" id="UP000179037"/>
    </source>
</evidence>
<dbReference type="EMBL" id="MFTC01000067">
    <property type="protein sequence ID" value="OGI50541.1"/>
    <property type="molecule type" value="Genomic_DNA"/>
</dbReference>
<keyword evidence="1" id="KW-1133">Transmembrane helix</keyword>
<keyword evidence="1" id="KW-0472">Membrane</keyword>
<proteinExistence type="predicted"/>
<comment type="caution">
    <text evidence="2">The sequence shown here is derived from an EMBL/GenBank/DDBJ whole genome shotgun (WGS) entry which is preliminary data.</text>
</comment>
<dbReference type="STRING" id="1817768.A3A87_05675"/>
<protein>
    <submittedName>
        <fullName evidence="2">Uncharacterized protein</fullName>
    </submittedName>
</protein>
<feature type="transmembrane region" description="Helical" evidence="1">
    <location>
        <begin position="133"/>
        <end position="153"/>
    </location>
</feature>
<gene>
    <name evidence="2" type="ORF">A3A87_05675</name>
</gene>